<evidence type="ECO:0000313" key="2">
    <source>
        <dbReference type="Proteomes" id="UP001549077"/>
    </source>
</evidence>
<dbReference type="Proteomes" id="UP001549077">
    <property type="component" value="Unassembled WGS sequence"/>
</dbReference>
<gene>
    <name evidence="1" type="ORF">ABID08_006489</name>
</gene>
<comment type="caution">
    <text evidence="1">The sequence shown here is derived from an EMBL/GenBank/DDBJ whole genome shotgun (WGS) entry which is preliminary data.</text>
</comment>
<organism evidence="1 2">
    <name type="scientific">Rhizobium binae</name>
    <dbReference type="NCBI Taxonomy" id="1138190"/>
    <lineage>
        <taxon>Bacteria</taxon>
        <taxon>Pseudomonadati</taxon>
        <taxon>Pseudomonadota</taxon>
        <taxon>Alphaproteobacteria</taxon>
        <taxon>Hyphomicrobiales</taxon>
        <taxon>Rhizobiaceae</taxon>
        <taxon>Rhizobium/Agrobacterium group</taxon>
        <taxon>Rhizobium</taxon>
    </lineage>
</organism>
<dbReference type="RefSeq" id="WP_168301898.1">
    <property type="nucleotide sequence ID" value="NZ_CP071605.1"/>
</dbReference>
<sequence>MAFPLWMLSYYSNIIESCLFYWNNVSSAIKDELSMGHAEKTRSRARGDSFGGAAFSIGSGRTTGCVLTARLAQDSRSKGRGDFAEAKEVAQRLLEDFPTGSFPG</sequence>
<proteinExistence type="predicted"/>
<protein>
    <submittedName>
        <fullName evidence="1">Fe-S cluster-containing radical SAM superfamily protein</fullName>
    </submittedName>
</protein>
<accession>A0ABV2MRM5</accession>
<evidence type="ECO:0000313" key="1">
    <source>
        <dbReference type="EMBL" id="MET3759105.1"/>
    </source>
</evidence>
<dbReference type="GeneID" id="91150820"/>
<dbReference type="EMBL" id="JBEPMY010000045">
    <property type="protein sequence ID" value="MET3759105.1"/>
    <property type="molecule type" value="Genomic_DNA"/>
</dbReference>
<reference evidence="1 2" key="1">
    <citation type="submission" date="2024-06" db="EMBL/GenBank/DDBJ databases">
        <title>Genomic Encyclopedia of Type Strains, Phase IV (KMG-IV): sequencing the most valuable type-strain genomes for metagenomic binning, comparative biology and taxonomic classification.</title>
        <authorList>
            <person name="Goeker M."/>
        </authorList>
    </citation>
    <scope>NUCLEOTIDE SEQUENCE [LARGE SCALE GENOMIC DNA]</scope>
    <source>
        <strain evidence="1 2">DSM 29288</strain>
    </source>
</reference>
<keyword evidence="2" id="KW-1185">Reference proteome</keyword>
<name>A0ABV2MRM5_9HYPH</name>